<keyword evidence="3" id="KW-1185">Reference proteome</keyword>
<protein>
    <recommendedName>
        <fullName evidence="4">Phenylacetate-CoA ligase</fullName>
    </recommendedName>
</protein>
<dbReference type="Gene3D" id="3.40.50.12780">
    <property type="entry name" value="N-terminal domain of ligase-like"/>
    <property type="match status" value="1"/>
</dbReference>
<sequence>MTSWTTRTAFPAGRSAEGLLRVSPEGDLVVPSSAADRETAHALTVETLRAAGLGANDRVVVALNNDGEPVGSPIAKAAVDVGKAGASVGARGRMRLHSALEGVGATALITTPTGAMDFLARLHLEFLLDPLDLELRHIFLVGEIPSPNACAQLASEFEASVRELYADPYLGVPIAYRAPSDAALTPTRDGLLGLAPPGKDAVLDAPYPEGLAELVVTPAWHSTLGGTTLRTGQAVRLAGGEQGIPAPEHTIGEHVQIRGRWVSLPKVAAALTRIDGLSHWELRIRREGTLDAAALHVTFNRDTLIKNPMWKSRIAQALYALTPVSIDVVVEPEAREDRRPPTVTDERGHHLGRDRAELS</sequence>
<dbReference type="SUPFAM" id="SSF56801">
    <property type="entry name" value="Acetyl-CoA synthetase-like"/>
    <property type="match status" value="1"/>
</dbReference>
<proteinExistence type="predicted"/>
<gene>
    <name evidence="2" type="ORF">ACFQKB_36880</name>
</gene>
<dbReference type="EMBL" id="JBHSXS010000037">
    <property type="protein sequence ID" value="MFC6885382.1"/>
    <property type="molecule type" value="Genomic_DNA"/>
</dbReference>
<dbReference type="RefSeq" id="WP_378063941.1">
    <property type="nucleotide sequence ID" value="NZ_JBHSXS010000037.1"/>
</dbReference>
<comment type="caution">
    <text evidence="2">The sequence shown here is derived from an EMBL/GenBank/DDBJ whole genome shotgun (WGS) entry which is preliminary data.</text>
</comment>
<dbReference type="Proteomes" id="UP001596380">
    <property type="component" value="Unassembled WGS sequence"/>
</dbReference>
<feature type="region of interest" description="Disordered" evidence="1">
    <location>
        <begin position="332"/>
        <end position="359"/>
    </location>
</feature>
<evidence type="ECO:0000313" key="3">
    <source>
        <dbReference type="Proteomes" id="UP001596380"/>
    </source>
</evidence>
<evidence type="ECO:0000256" key="1">
    <source>
        <dbReference type="SAM" id="MobiDB-lite"/>
    </source>
</evidence>
<evidence type="ECO:0000313" key="2">
    <source>
        <dbReference type="EMBL" id="MFC6885382.1"/>
    </source>
</evidence>
<name>A0ABW2CU95_9ACTN</name>
<accession>A0ABW2CU95</accession>
<reference evidence="3" key="1">
    <citation type="journal article" date="2019" name="Int. J. Syst. Evol. Microbiol.">
        <title>The Global Catalogue of Microorganisms (GCM) 10K type strain sequencing project: providing services to taxonomists for standard genome sequencing and annotation.</title>
        <authorList>
            <consortium name="The Broad Institute Genomics Platform"/>
            <consortium name="The Broad Institute Genome Sequencing Center for Infectious Disease"/>
            <person name="Wu L."/>
            <person name="Ma J."/>
        </authorList>
    </citation>
    <scope>NUCLEOTIDE SEQUENCE [LARGE SCALE GENOMIC DNA]</scope>
    <source>
        <strain evidence="3">JCM 3369</strain>
    </source>
</reference>
<dbReference type="InterPro" id="IPR042099">
    <property type="entry name" value="ANL_N_sf"/>
</dbReference>
<evidence type="ECO:0008006" key="4">
    <source>
        <dbReference type="Google" id="ProtNLM"/>
    </source>
</evidence>
<organism evidence="2 3">
    <name type="scientific">Actinomadura yumaensis</name>
    <dbReference type="NCBI Taxonomy" id="111807"/>
    <lineage>
        <taxon>Bacteria</taxon>
        <taxon>Bacillati</taxon>
        <taxon>Actinomycetota</taxon>
        <taxon>Actinomycetes</taxon>
        <taxon>Streptosporangiales</taxon>
        <taxon>Thermomonosporaceae</taxon>
        <taxon>Actinomadura</taxon>
    </lineage>
</organism>